<name>A0A7W8BQL0_9ACTN</name>
<evidence type="ECO:0000256" key="4">
    <source>
        <dbReference type="ARBA" id="ARBA00022692"/>
    </source>
</evidence>
<evidence type="ECO:0000256" key="10">
    <source>
        <dbReference type="ARBA" id="ARBA00023303"/>
    </source>
</evidence>
<evidence type="ECO:0000256" key="9">
    <source>
        <dbReference type="ARBA" id="ARBA00023136"/>
    </source>
</evidence>
<proteinExistence type="predicted"/>
<dbReference type="Gene3D" id="1.10.287.70">
    <property type="match status" value="1"/>
</dbReference>
<feature type="domain" description="Potassium channel" evidence="13">
    <location>
        <begin position="95"/>
        <end position="175"/>
    </location>
</feature>
<evidence type="ECO:0000313" key="15">
    <source>
        <dbReference type="Proteomes" id="UP000568022"/>
    </source>
</evidence>
<keyword evidence="5" id="KW-0631">Potassium channel</keyword>
<feature type="region of interest" description="Disordered" evidence="11">
    <location>
        <begin position="181"/>
        <end position="208"/>
    </location>
</feature>
<dbReference type="GO" id="GO:0016020">
    <property type="term" value="C:membrane"/>
    <property type="evidence" value="ECO:0007669"/>
    <property type="project" value="UniProtKB-SubCell"/>
</dbReference>
<keyword evidence="2" id="KW-0813">Transport</keyword>
<evidence type="ECO:0000256" key="5">
    <source>
        <dbReference type="ARBA" id="ARBA00022826"/>
    </source>
</evidence>
<dbReference type="AlphaFoldDB" id="A0A7W8BQL0"/>
<dbReference type="PANTHER" id="PTHR10027:SF10">
    <property type="entry name" value="SLOWPOKE 2, ISOFORM D"/>
    <property type="match status" value="1"/>
</dbReference>
<keyword evidence="8" id="KW-0406">Ion transport</keyword>
<gene>
    <name evidence="14" type="ORF">FHS32_004547</name>
</gene>
<feature type="transmembrane region" description="Helical" evidence="12">
    <location>
        <begin position="54"/>
        <end position="76"/>
    </location>
</feature>
<accession>A0A7W8BQL0</accession>
<evidence type="ECO:0000259" key="13">
    <source>
        <dbReference type="Pfam" id="PF07885"/>
    </source>
</evidence>
<reference evidence="14 15" key="1">
    <citation type="submission" date="2020-08" db="EMBL/GenBank/DDBJ databases">
        <title>Genomic Encyclopedia of Type Strains, Phase III (KMG-III): the genomes of soil and plant-associated and newly described type strains.</title>
        <authorList>
            <person name="Whitman W."/>
        </authorList>
    </citation>
    <scope>NUCLEOTIDE SEQUENCE [LARGE SCALE GENOMIC DNA]</scope>
    <source>
        <strain evidence="14 15">CECT 3226</strain>
    </source>
</reference>
<feature type="transmembrane region" description="Helical" evidence="12">
    <location>
        <begin position="21"/>
        <end position="42"/>
    </location>
</feature>
<dbReference type="GO" id="GO:0005267">
    <property type="term" value="F:potassium channel activity"/>
    <property type="evidence" value="ECO:0007669"/>
    <property type="project" value="UniProtKB-KW"/>
</dbReference>
<keyword evidence="6" id="KW-0630">Potassium</keyword>
<evidence type="ECO:0000256" key="6">
    <source>
        <dbReference type="ARBA" id="ARBA00022958"/>
    </source>
</evidence>
<keyword evidence="10 14" id="KW-0407">Ion channel</keyword>
<keyword evidence="4 12" id="KW-0812">Transmembrane</keyword>
<dbReference type="PANTHER" id="PTHR10027">
    <property type="entry name" value="CALCIUM-ACTIVATED POTASSIUM CHANNEL ALPHA CHAIN"/>
    <property type="match status" value="1"/>
</dbReference>
<feature type="transmembrane region" description="Helical" evidence="12">
    <location>
        <begin position="153"/>
        <end position="174"/>
    </location>
</feature>
<keyword evidence="7 12" id="KW-1133">Transmembrane helix</keyword>
<feature type="compositionally biased region" description="Acidic residues" evidence="11">
    <location>
        <begin position="196"/>
        <end position="208"/>
    </location>
</feature>
<comment type="subcellular location">
    <subcellularLocation>
        <location evidence="1">Membrane</location>
        <topology evidence="1">Multi-pass membrane protein</topology>
    </subcellularLocation>
</comment>
<protein>
    <submittedName>
        <fullName evidence="14">Voltage-gated potassium channel Kch</fullName>
    </submittedName>
</protein>
<dbReference type="Proteomes" id="UP000568022">
    <property type="component" value="Unassembled WGS sequence"/>
</dbReference>
<evidence type="ECO:0000256" key="8">
    <source>
        <dbReference type="ARBA" id="ARBA00023065"/>
    </source>
</evidence>
<dbReference type="SUPFAM" id="SSF81324">
    <property type="entry name" value="Voltage-gated potassium channels"/>
    <property type="match status" value="1"/>
</dbReference>
<dbReference type="InterPro" id="IPR047871">
    <property type="entry name" value="K_chnl_Slo-like"/>
</dbReference>
<keyword evidence="9 12" id="KW-0472">Membrane</keyword>
<sequence length="208" mass="22687">MRTAPRVPRVPGLKRAPTVRSALWLWLAEVTGVAAMVTAYFLLPLDRLGPHRPVLSWILFCLALALVALLLLRQVVHVLLSRRDVRPGLVIPPLMCLSILVFATAYQALAQRPGELDGITTRLDALYFTLVTLATVGYGDITPHGQTARLVTILQILYTFVFLTAAATALTHYLRTTLRDHGTSPRHDAPAPGPDPDPDPDSDDADTG</sequence>
<organism evidence="14 15">
    <name type="scientific">Streptomyces griseoloalbus</name>
    <dbReference type="NCBI Taxonomy" id="67303"/>
    <lineage>
        <taxon>Bacteria</taxon>
        <taxon>Bacillati</taxon>
        <taxon>Actinomycetota</taxon>
        <taxon>Actinomycetes</taxon>
        <taxon>Kitasatosporales</taxon>
        <taxon>Streptomycetaceae</taxon>
        <taxon>Streptomyces</taxon>
    </lineage>
</organism>
<keyword evidence="3" id="KW-0633">Potassium transport</keyword>
<evidence type="ECO:0000256" key="12">
    <source>
        <dbReference type="SAM" id="Phobius"/>
    </source>
</evidence>
<keyword evidence="15" id="KW-1185">Reference proteome</keyword>
<feature type="transmembrane region" description="Helical" evidence="12">
    <location>
        <begin position="88"/>
        <end position="109"/>
    </location>
</feature>
<comment type="caution">
    <text evidence="14">The sequence shown here is derived from an EMBL/GenBank/DDBJ whole genome shotgun (WGS) entry which is preliminary data.</text>
</comment>
<dbReference type="InterPro" id="IPR013099">
    <property type="entry name" value="K_chnl_dom"/>
</dbReference>
<evidence type="ECO:0000256" key="1">
    <source>
        <dbReference type="ARBA" id="ARBA00004141"/>
    </source>
</evidence>
<dbReference type="EMBL" id="JACHJE010000010">
    <property type="protein sequence ID" value="MBB5127794.1"/>
    <property type="molecule type" value="Genomic_DNA"/>
</dbReference>
<evidence type="ECO:0000256" key="7">
    <source>
        <dbReference type="ARBA" id="ARBA00022989"/>
    </source>
</evidence>
<evidence type="ECO:0000256" key="3">
    <source>
        <dbReference type="ARBA" id="ARBA00022538"/>
    </source>
</evidence>
<evidence type="ECO:0000256" key="11">
    <source>
        <dbReference type="SAM" id="MobiDB-lite"/>
    </source>
</evidence>
<evidence type="ECO:0000313" key="14">
    <source>
        <dbReference type="EMBL" id="MBB5127794.1"/>
    </source>
</evidence>
<dbReference type="Pfam" id="PF07885">
    <property type="entry name" value="Ion_trans_2"/>
    <property type="match status" value="1"/>
</dbReference>
<evidence type="ECO:0000256" key="2">
    <source>
        <dbReference type="ARBA" id="ARBA00022448"/>
    </source>
</evidence>